<gene>
    <name evidence="4" type="ORF">FCE95_12440</name>
</gene>
<sequence length="266" mass="29563">MIRWRRWRMLLTCALLCLTACAGMPDKRDRGTFVMREIEVAGTRYRYQVFVPMQVREAKTPVVLFLHGSGERGDDGVKQTAAGLGPYVHAHAAEFPAIAVFPQIPEGQEWSDNAALAMAVLDAATREFGGDPDRTYLTGLSMGGYGTWDLALMQPGRFAALVPICAGVQPHPQRPTLRVQSVLGESDPFAAAAQRLRGTPIWIFHGAKDDAVPPEQSRRMASALKAAGARDARYTEFPEANHNSWDPAYATPELWTWLWRQRRTAR</sequence>
<feature type="chain" id="PRO_5020979980" evidence="2">
    <location>
        <begin position="23"/>
        <end position="266"/>
    </location>
</feature>
<dbReference type="PANTHER" id="PTHR43037">
    <property type="entry name" value="UNNAMED PRODUCT-RELATED"/>
    <property type="match status" value="1"/>
</dbReference>
<dbReference type="OrthoDB" id="9764953at2"/>
<protein>
    <submittedName>
        <fullName evidence="4">Phospholipase</fullName>
    </submittedName>
</protein>
<dbReference type="InterPro" id="IPR001375">
    <property type="entry name" value="Peptidase_S9_cat"/>
</dbReference>
<dbReference type="InterPro" id="IPR029058">
    <property type="entry name" value="AB_hydrolase_fold"/>
</dbReference>
<proteinExistence type="predicted"/>
<evidence type="ECO:0000256" key="2">
    <source>
        <dbReference type="SAM" id="SignalP"/>
    </source>
</evidence>
<dbReference type="Proteomes" id="UP000308707">
    <property type="component" value="Unassembled WGS sequence"/>
</dbReference>
<feature type="signal peptide" evidence="2">
    <location>
        <begin position="1"/>
        <end position="22"/>
    </location>
</feature>
<dbReference type="EMBL" id="SZUA01000002">
    <property type="protein sequence ID" value="TKR30894.1"/>
    <property type="molecule type" value="Genomic_DNA"/>
</dbReference>
<keyword evidence="1 2" id="KW-0732">Signal</keyword>
<dbReference type="Gene3D" id="3.40.50.1820">
    <property type="entry name" value="alpha/beta hydrolase"/>
    <property type="match status" value="1"/>
</dbReference>
<dbReference type="GO" id="GO:0008236">
    <property type="term" value="F:serine-type peptidase activity"/>
    <property type="evidence" value="ECO:0007669"/>
    <property type="project" value="InterPro"/>
</dbReference>
<comment type="caution">
    <text evidence="4">The sequence shown here is derived from an EMBL/GenBank/DDBJ whole genome shotgun (WGS) entry which is preliminary data.</text>
</comment>
<dbReference type="Pfam" id="PF00326">
    <property type="entry name" value="Peptidase_S9"/>
    <property type="match status" value="1"/>
</dbReference>
<dbReference type="RefSeq" id="WP_137267325.1">
    <property type="nucleotide sequence ID" value="NZ_SZUA01000002.1"/>
</dbReference>
<reference evidence="4 5" key="1">
    <citation type="submission" date="2019-04" db="EMBL/GenBank/DDBJ databases">
        <title>Reference strain of H23.</title>
        <authorList>
            <person name="Luo X."/>
        </authorList>
    </citation>
    <scope>NUCLEOTIDE SEQUENCE [LARGE SCALE GENOMIC DNA]</scope>
    <source>
        <strain evidence="4 5">H23</strain>
    </source>
</reference>
<feature type="domain" description="Peptidase S9 prolyl oligopeptidase catalytic" evidence="3">
    <location>
        <begin position="190"/>
        <end position="249"/>
    </location>
</feature>
<name>A0A4U5JMT1_9GAMM</name>
<keyword evidence="5" id="KW-1185">Reference proteome</keyword>
<evidence type="ECO:0000313" key="5">
    <source>
        <dbReference type="Proteomes" id="UP000308707"/>
    </source>
</evidence>
<dbReference type="AlphaFoldDB" id="A0A4U5JMT1"/>
<dbReference type="PANTHER" id="PTHR43037:SF1">
    <property type="entry name" value="BLL1128 PROTEIN"/>
    <property type="match status" value="1"/>
</dbReference>
<dbReference type="SUPFAM" id="SSF53474">
    <property type="entry name" value="alpha/beta-Hydrolases"/>
    <property type="match status" value="1"/>
</dbReference>
<evidence type="ECO:0000256" key="1">
    <source>
        <dbReference type="ARBA" id="ARBA00022729"/>
    </source>
</evidence>
<dbReference type="InterPro" id="IPR050955">
    <property type="entry name" value="Plant_Biomass_Hydrol_Est"/>
</dbReference>
<organism evidence="4 5">
    <name type="scientific">Luteimonas gilva</name>
    <dbReference type="NCBI Taxonomy" id="2572684"/>
    <lineage>
        <taxon>Bacteria</taxon>
        <taxon>Pseudomonadati</taxon>
        <taxon>Pseudomonadota</taxon>
        <taxon>Gammaproteobacteria</taxon>
        <taxon>Lysobacterales</taxon>
        <taxon>Lysobacteraceae</taxon>
        <taxon>Luteimonas</taxon>
    </lineage>
</organism>
<dbReference type="GO" id="GO:0006508">
    <property type="term" value="P:proteolysis"/>
    <property type="evidence" value="ECO:0007669"/>
    <property type="project" value="InterPro"/>
</dbReference>
<evidence type="ECO:0000313" key="4">
    <source>
        <dbReference type="EMBL" id="TKR30894.1"/>
    </source>
</evidence>
<accession>A0A4U5JMT1</accession>
<evidence type="ECO:0000259" key="3">
    <source>
        <dbReference type="Pfam" id="PF00326"/>
    </source>
</evidence>